<evidence type="ECO:0000256" key="1">
    <source>
        <dbReference type="SAM" id="SignalP"/>
    </source>
</evidence>
<dbReference type="Pfam" id="PF12893">
    <property type="entry name" value="Lumazine_bd_2"/>
    <property type="match status" value="1"/>
</dbReference>
<evidence type="ECO:0000313" key="3">
    <source>
        <dbReference type="Proteomes" id="UP000027850"/>
    </source>
</evidence>
<dbReference type="EMBL" id="JNHK01000096">
    <property type="protein sequence ID" value="KDS34933.1"/>
    <property type="molecule type" value="Genomic_DNA"/>
</dbReference>
<proteinExistence type="predicted"/>
<protein>
    <submittedName>
        <fullName evidence="2">Lumazine-binding family protein</fullName>
    </submittedName>
</protein>
<dbReference type="RefSeq" id="WP_036612178.1">
    <property type="nucleotide sequence ID" value="NZ_JNHK01000096.1"/>
</dbReference>
<dbReference type="Proteomes" id="UP000027850">
    <property type="component" value="Unassembled WGS sequence"/>
</dbReference>
<reference evidence="2 3" key="1">
    <citation type="submission" date="2014-04" db="EMBL/GenBank/DDBJ databases">
        <authorList>
            <person name="Sears C."/>
            <person name="Carroll K."/>
            <person name="Sack B.R."/>
            <person name="Qadri F."/>
            <person name="Myers L.L."/>
            <person name="Chung G.-T."/>
            <person name="Escheverria P."/>
            <person name="Fraser C.M."/>
            <person name="Sadzewicz L."/>
            <person name="Shefchek K.A."/>
            <person name="Tallon L."/>
            <person name="Das S.P."/>
            <person name="Daugherty S."/>
            <person name="Mongodin E.F."/>
        </authorList>
    </citation>
    <scope>NUCLEOTIDE SEQUENCE [LARGE SCALE GENOMIC DNA]</scope>
    <source>
        <strain evidence="2 3">3776 D15 i</strain>
    </source>
</reference>
<feature type="chain" id="PRO_5044326676" evidence="1">
    <location>
        <begin position="24"/>
        <end position="162"/>
    </location>
</feature>
<dbReference type="AlphaFoldDB" id="A0AB34L6C5"/>
<dbReference type="InterPro" id="IPR039437">
    <property type="entry name" value="FrzH/put_lumazine-bd"/>
</dbReference>
<organism evidence="2 3">
    <name type="scientific">Parabacteroides distasonis str. 3776 D15 i</name>
    <dbReference type="NCBI Taxonomy" id="1339342"/>
    <lineage>
        <taxon>Bacteria</taxon>
        <taxon>Pseudomonadati</taxon>
        <taxon>Bacteroidota</taxon>
        <taxon>Bacteroidia</taxon>
        <taxon>Bacteroidales</taxon>
        <taxon>Tannerellaceae</taxon>
        <taxon>Parabacteroides</taxon>
    </lineage>
</organism>
<sequence length="162" mass="17488">MKNGILILVAVSMMLSIASSCGSKTNGNADSPVMPCDSTLCDPTCNANTEDIIAIRKTLDLYVDAAIYGDSKVAEPAFAVNATISHIENDVLVCAPIKELFAYYDATGKQSASYEISQYSIAGNVAMVRIESKFGEAEFSDMFTLAKNGKDWKIVSKVYFVK</sequence>
<dbReference type="InterPro" id="IPR032710">
    <property type="entry name" value="NTF2-like_dom_sf"/>
</dbReference>
<dbReference type="SUPFAM" id="SSF54427">
    <property type="entry name" value="NTF2-like"/>
    <property type="match status" value="1"/>
</dbReference>
<keyword evidence="1" id="KW-0732">Signal</keyword>
<name>A0AB34L6C5_PARDI</name>
<comment type="caution">
    <text evidence="2">The sequence shown here is derived from an EMBL/GenBank/DDBJ whole genome shotgun (WGS) entry which is preliminary data.</text>
</comment>
<gene>
    <name evidence="2" type="ORF">M091_2493</name>
</gene>
<evidence type="ECO:0000313" key="2">
    <source>
        <dbReference type="EMBL" id="KDS34933.1"/>
    </source>
</evidence>
<accession>A0AB34L6C5</accession>
<feature type="signal peptide" evidence="1">
    <location>
        <begin position="1"/>
        <end position="23"/>
    </location>
</feature>
<dbReference type="PROSITE" id="PS51257">
    <property type="entry name" value="PROKAR_LIPOPROTEIN"/>
    <property type="match status" value="1"/>
</dbReference>
<dbReference type="Gene3D" id="3.10.450.50">
    <property type="match status" value="1"/>
</dbReference>